<comment type="caution">
    <text evidence="3">The sequence shown here is derived from an EMBL/GenBank/DDBJ whole genome shotgun (WGS) entry which is preliminary data.</text>
</comment>
<gene>
    <name evidence="2" type="ORF">GCM10010502_45680</name>
    <name evidence="3" type="ORF">HS99_0000965</name>
</gene>
<reference evidence="2" key="1">
    <citation type="journal article" date="2014" name="Int. J. Syst. Evol. Microbiol.">
        <title>Complete genome sequence of Corynebacterium casei LMG S-19264T (=DSM 44701T), isolated from a smear-ripened cheese.</title>
        <authorList>
            <consortium name="US DOE Joint Genome Institute (JGI-PGF)"/>
            <person name="Walter F."/>
            <person name="Albersmeier A."/>
            <person name="Kalinowski J."/>
            <person name="Ruckert C."/>
        </authorList>
    </citation>
    <scope>NUCLEOTIDE SEQUENCE</scope>
    <source>
        <strain evidence="2">JCM 4434</strain>
    </source>
</reference>
<dbReference type="EMBL" id="BMUB01000011">
    <property type="protein sequence ID" value="GGU87982.1"/>
    <property type="molecule type" value="Genomic_DNA"/>
</dbReference>
<reference evidence="4" key="3">
    <citation type="submission" date="2016-08" db="EMBL/GenBank/DDBJ databases">
        <title>Sequencing, assembly and comparative genomics of S. aureofaciens ATCC 10762.</title>
        <authorList>
            <person name="Gradnigo J.S."/>
            <person name="Johnson N."/>
            <person name="Somerville G.A."/>
        </authorList>
    </citation>
    <scope>NUCLEOTIDE SEQUENCE [LARGE SCALE GENOMIC DNA]</scope>
    <source>
        <strain evidence="4">ATCC 10762 / DSM 40127 / CCM 3239 / JCM 4008 / LMG 5968 / NBRC 12843 / NCIMB 8234 / A-377</strain>
    </source>
</reference>
<evidence type="ECO:0000313" key="4">
    <source>
        <dbReference type="Proteomes" id="UP000037395"/>
    </source>
</evidence>
<dbReference type="RefSeq" id="WP_030284883.1">
    <property type="nucleotide sequence ID" value="NZ_BMUB01000011.1"/>
</dbReference>
<dbReference type="Proteomes" id="UP000037395">
    <property type="component" value="Unassembled WGS sequence"/>
</dbReference>
<proteinExistence type="predicted"/>
<accession>A0A1E7NF51</accession>
<reference evidence="3 4" key="2">
    <citation type="submission" date="2014-07" db="EMBL/GenBank/DDBJ databases">
        <authorList>
            <person name="Zhang J.E."/>
            <person name="Yang H."/>
            <person name="Guo J."/>
            <person name="Deng Z."/>
            <person name="Luo H."/>
            <person name="Luo M."/>
            <person name="Zhao B."/>
        </authorList>
    </citation>
    <scope>NUCLEOTIDE SEQUENCE [LARGE SCALE GENOMIC DNA]</scope>
    <source>
        <strain evidence="3">ATCC 10762</strain>
        <strain evidence="4">ATCC 10762 / DSM 40127 / CCM 3239 / JCM 4008 / LMG 5968 / NBRC 12843 / NCIMB 8234 / A-377</strain>
    </source>
</reference>
<dbReference type="AlphaFoldDB" id="A0A1E7NF51"/>
<dbReference type="EMBL" id="JPRF03000001">
    <property type="protein sequence ID" value="OEV39317.1"/>
    <property type="molecule type" value="Genomic_DNA"/>
</dbReference>
<feature type="compositionally biased region" description="Basic and acidic residues" evidence="1">
    <location>
        <begin position="24"/>
        <end position="43"/>
    </location>
</feature>
<dbReference type="GeneID" id="97487586"/>
<keyword evidence="4" id="KW-1185">Reference proteome</keyword>
<reference evidence="3" key="4">
    <citation type="submission" date="2016-08" db="EMBL/GenBank/DDBJ databases">
        <title>Sequencing, Assembly and Comparative Genomics of S. aureofaciens ATCC 10762.</title>
        <authorList>
            <person name="Gradnigo J.S."/>
            <person name="Johnson N."/>
            <person name="Somerville G.A."/>
        </authorList>
    </citation>
    <scope>NUCLEOTIDE SEQUENCE [LARGE SCALE GENOMIC DNA]</scope>
    <source>
        <strain evidence="3">ATCC 10762</strain>
    </source>
</reference>
<reference evidence="2" key="5">
    <citation type="submission" date="2020-09" db="EMBL/GenBank/DDBJ databases">
        <authorList>
            <person name="Sun Q."/>
            <person name="Ohkuma M."/>
        </authorList>
    </citation>
    <scope>NUCLEOTIDE SEQUENCE</scope>
    <source>
        <strain evidence="2">JCM 4434</strain>
    </source>
</reference>
<evidence type="ECO:0000256" key="1">
    <source>
        <dbReference type="SAM" id="MobiDB-lite"/>
    </source>
</evidence>
<evidence type="ECO:0000313" key="2">
    <source>
        <dbReference type="EMBL" id="GGU87982.1"/>
    </source>
</evidence>
<dbReference type="OrthoDB" id="5147872at2"/>
<organism evidence="3 4">
    <name type="scientific">Kitasatospora aureofaciens</name>
    <name type="common">Streptomyces aureofaciens</name>
    <dbReference type="NCBI Taxonomy" id="1894"/>
    <lineage>
        <taxon>Bacteria</taxon>
        <taxon>Bacillati</taxon>
        <taxon>Actinomycetota</taxon>
        <taxon>Actinomycetes</taxon>
        <taxon>Kitasatosporales</taxon>
        <taxon>Streptomycetaceae</taxon>
        <taxon>Kitasatospora</taxon>
    </lineage>
</organism>
<dbReference type="Proteomes" id="UP000610124">
    <property type="component" value="Unassembled WGS sequence"/>
</dbReference>
<evidence type="ECO:0000313" key="3">
    <source>
        <dbReference type="EMBL" id="OEV39317.1"/>
    </source>
</evidence>
<protein>
    <submittedName>
        <fullName evidence="3">Uncharacterized protein</fullName>
    </submittedName>
</protein>
<feature type="region of interest" description="Disordered" evidence="1">
    <location>
        <begin position="22"/>
        <end position="43"/>
    </location>
</feature>
<sequence length="68" mass="7491">MGNIRVGKPQARPYTASTVFGIHRGNEGPYKRQPGHHKDGTADARRSTGIHWKKHNAILPIMPNIPPG</sequence>
<accession>A0A8H9HZ20</accession>
<name>A0A1E7NF51_KITAU</name>